<evidence type="ECO:0000313" key="2">
    <source>
        <dbReference type="EMBL" id="RYU93036.1"/>
    </source>
</evidence>
<keyword evidence="1" id="KW-1133">Transmembrane helix</keyword>
<comment type="caution">
    <text evidence="2">The sequence shown here is derived from an EMBL/GenBank/DDBJ whole genome shotgun (WGS) entry which is preliminary data.</text>
</comment>
<proteinExistence type="predicted"/>
<feature type="transmembrane region" description="Helical" evidence="1">
    <location>
        <begin position="506"/>
        <end position="527"/>
    </location>
</feature>
<accession>A0A4Q5LTR4</accession>
<evidence type="ECO:0000313" key="3">
    <source>
        <dbReference type="Proteomes" id="UP000293162"/>
    </source>
</evidence>
<reference evidence="2 3" key="1">
    <citation type="submission" date="2019-02" db="EMBL/GenBank/DDBJ databases">
        <title>Bacterial novel species Emticicia sp. 17J42-9 isolated from soil.</title>
        <authorList>
            <person name="Jung H.-Y."/>
        </authorList>
    </citation>
    <scope>NUCLEOTIDE SEQUENCE [LARGE SCALE GENOMIC DNA]</scope>
    <source>
        <strain evidence="2 3">17J42-9</strain>
    </source>
</reference>
<evidence type="ECO:0000256" key="1">
    <source>
        <dbReference type="SAM" id="Phobius"/>
    </source>
</evidence>
<keyword evidence="1" id="KW-0812">Transmembrane</keyword>
<name>A0A4Q5LTR4_9BACT</name>
<keyword evidence="3" id="KW-1185">Reference proteome</keyword>
<dbReference type="Proteomes" id="UP000293162">
    <property type="component" value="Unassembled WGS sequence"/>
</dbReference>
<protein>
    <submittedName>
        <fullName evidence="2">Uncharacterized protein</fullName>
    </submittedName>
</protein>
<sequence length="610" mass="72726">MTPSNPSVHENKIQPFSYHAFLFPFKWEILFNSIKPFGERCSLEDFEKILGLNNDAQNLNRNQNLRWQRKHFVIDQQLAYNEYNYFYDFVRDVIYDRGDQDKKDFKLKSIVRHYDFKFPQENSFFEIDTGLKDTPLYQLKIRKIQLNIYETGVGIFSYHLENDTYDRPDDILNINQFGRRIFVGGYQLPGTYYDARKNLSPNEVQFVDLARHFKISFGNQTLITEDFQNCKDFEKFEKAPFFLPKTITELITYNAESSNKNALLTTEWSYESSEARIWIAPSIDDRMFVHCWYCYSNDNTVDEKKKGSKTKTELNSNQFNENSEFWYKYTFIDHQGGESHQNISFKNEIIEKSTYKRWSDYGTLYGISKYSFTMLCSDTGPEYLLSVHETMYLKMAELSLVQRATVLRFSDEVQYINSIEDEFKKNEMIRGLYEYHIRFINKIDFREITPQEQGIELYDMIQKTMRINEQVEFLDKELNELHDYALLLEEKTRLIEEKTRSRKLDLIAYVGLPITFISLIISFISLIKDINITDKVEKDNTEIEKFGLNFYSSTWILETIGILILFYCGHQIWTNFNTKRKNKLLAFSLLFILSFIFCILLPFIYRLISF</sequence>
<keyword evidence="1" id="KW-0472">Membrane</keyword>
<feature type="transmembrane region" description="Helical" evidence="1">
    <location>
        <begin position="548"/>
        <end position="573"/>
    </location>
</feature>
<dbReference type="AlphaFoldDB" id="A0A4Q5LTR4"/>
<organism evidence="2 3">
    <name type="scientific">Emticicia agri</name>
    <dbReference type="NCBI Taxonomy" id="2492393"/>
    <lineage>
        <taxon>Bacteria</taxon>
        <taxon>Pseudomonadati</taxon>
        <taxon>Bacteroidota</taxon>
        <taxon>Cytophagia</taxon>
        <taxon>Cytophagales</taxon>
        <taxon>Leadbetterellaceae</taxon>
        <taxon>Emticicia</taxon>
    </lineage>
</organism>
<dbReference type="EMBL" id="SEWF01000059">
    <property type="protein sequence ID" value="RYU93036.1"/>
    <property type="molecule type" value="Genomic_DNA"/>
</dbReference>
<dbReference type="RefSeq" id="WP_130023812.1">
    <property type="nucleotide sequence ID" value="NZ_SEWF01000059.1"/>
</dbReference>
<dbReference type="OrthoDB" id="961808at2"/>
<gene>
    <name evidence="2" type="ORF">EWM59_24105</name>
</gene>
<feature type="transmembrane region" description="Helical" evidence="1">
    <location>
        <begin position="585"/>
        <end position="608"/>
    </location>
</feature>